<organism evidence="2 3">
    <name type="scientific">Cohnella soli</name>
    <dbReference type="NCBI Taxonomy" id="425005"/>
    <lineage>
        <taxon>Bacteria</taxon>
        <taxon>Bacillati</taxon>
        <taxon>Bacillota</taxon>
        <taxon>Bacilli</taxon>
        <taxon>Bacillales</taxon>
        <taxon>Paenibacillaceae</taxon>
        <taxon>Cohnella</taxon>
    </lineage>
</organism>
<feature type="domain" description="AB hydrolase-1" evidence="1">
    <location>
        <begin position="26"/>
        <end position="260"/>
    </location>
</feature>
<protein>
    <submittedName>
        <fullName evidence="2">Alpha/beta fold hydrolase</fullName>
    </submittedName>
</protein>
<dbReference type="EMBL" id="JBHSMI010000028">
    <property type="protein sequence ID" value="MFC5404714.1"/>
    <property type="molecule type" value="Genomic_DNA"/>
</dbReference>
<name>A0ABW0HUF2_9BACL</name>
<dbReference type="RefSeq" id="WP_378135258.1">
    <property type="nucleotide sequence ID" value="NZ_JBHSMI010000028.1"/>
</dbReference>
<evidence type="ECO:0000259" key="1">
    <source>
        <dbReference type="Pfam" id="PF00561"/>
    </source>
</evidence>
<evidence type="ECO:0000313" key="2">
    <source>
        <dbReference type="EMBL" id="MFC5404714.1"/>
    </source>
</evidence>
<accession>A0ABW0HUF2</accession>
<keyword evidence="3" id="KW-1185">Reference proteome</keyword>
<dbReference type="InterPro" id="IPR029058">
    <property type="entry name" value="AB_hydrolase_fold"/>
</dbReference>
<evidence type="ECO:0000313" key="3">
    <source>
        <dbReference type="Proteomes" id="UP001596113"/>
    </source>
</evidence>
<dbReference type="Pfam" id="PF00561">
    <property type="entry name" value="Abhydrolase_1"/>
    <property type="match status" value="1"/>
</dbReference>
<dbReference type="PANTHER" id="PTHR43798:SF5">
    <property type="entry name" value="MONOACYLGLYCEROL LIPASE ABHD6"/>
    <property type="match status" value="1"/>
</dbReference>
<dbReference type="Gene3D" id="3.40.50.1820">
    <property type="entry name" value="alpha/beta hydrolase"/>
    <property type="match status" value="1"/>
</dbReference>
<comment type="caution">
    <text evidence="2">The sequence shown here is derived from an EMBL/GenBank/DDBJ whole genome shotgun (WGS) entry which is preliminary data.</text>
</comment>
<keyword evidence="2" id="KW-0378">Hydrolase</keyword>
<proteinExistence type="predicted"/>
<dbReference type="Proteomes" id="UP001596113">
    <property type="component" value="Unassembled WGS sequence"/>
</dbReference>
<dbReference type="SUPFAM" id="SSF53474">
    <property type="entry name" value="alpha/beta-Hydrolases"/>
    <property type="match status" value="1"/>
</dbReference>
<reference evidence="3" key="1">
    <citation type="journal article" date="2019" name="Int. J. Syst. Evol. Microbiol.">
        <title>The Global Catalogue of Microorganisms (GCM) 10K type strain sequencing project: providing services to taxonomists for standard genome sequencing and annotation.</title>
        <authorList>
            <consortium name="The Broad Institute Genomics Platform"/>
            <consortium name="The Broad Institute Genome Sequencing Center for Infectious Disease"/>
            <person name="Wu L."/>
            <person name="Ma J."/>
        </authorList>
    </citation>
    <scope>NUCLEOTIDE SEQUENCE [LARGE SCALE GENOMIC DNA]</scope>
    <source>
        <strain evidence="3">CGMCC 1.18575</strain>
    </source>
</reference>
<dbReference type="InterPro" id="IPR050266">
    <property type="entry name" value="AB_hydrolase_sf"/>
</dbReference>
<dbReference type="GO" id="GO:0016787">
    <property type="term" value="F:hydrolase activity"/>
    <property type="evidence" value="ECO:0007669"/>
    <property type="project" value="UniProtKB-KW"/>
</dbReference>
<dbReference type="InterPro" id="IPR000073">
    <property type="entry name" value="AB_hydrolase_1"/>
</dbReference>
<gene>
    <name evidence="2" type="ORF">ACFPOF_18405</name>
</gene>
<dbReference type="PRINTS" id="PR00111">
    <property type="entry name" value="ABHYDROLASE"/>
</dbReference>
<dbReference type="PANTHER" id="PTHR43798">
    <property type="entry name" value="MONOACYLGLYCEROL LIPASE"/>
    <property type="match status" value="1"/>
</dbReference>
<sequence>MENKRIHVNGIDIVYKECGSSTEDYTVVLLHGFCGSSLYWEKVYPMLCEQYRVIMPDLRGHGESSSPSGNYSMRVMADDIAALLEALQIEKVVMFGHSLGGYVTAAFAEHYPDKLAGFALIHSTVLPDSDEIKQKRIKEMKEIREKGITAYVSRFIPSLFNDKKLNEWQAEVDEMIQVGQQMKPEAAISLLGGMMQRPDLSHVLTDAKFPILLVAGAEDRVVLPEVTFSVNNQGSPESTYQHPHVQETMFEDVGHMSLIEVSAQLSRTMVLYLQTLMENEATRNEAESDSAFL</sequence>